<evidence type="ECO:0000259" key="1">
    <source>
        <dbReference type="Pfam" id="PF25856"/>
    </source>
</evidence>
<evidence type="ECO:0000313" key="3">
    <source>
        <dbReference type="Proteomes" id="UP000007397"/>
    </source>
</evidence>
<dbReference type="PATRIC" id="fig|866895.3.peg.646"/>
<accession>I0JIP9</accession>
<dbReference type="InterPro" id="IPR036890">
    <property type="entry name" value="HATPase_C_sf"/>
</dbReference>
<dbReference type="KEGG" id="hhd:HBHAL_1650"/>
<organism evidence="2 3">
    <name type="scientific">Halobacillus halophilus (strain ATCC 35676 / DSM 2266 / JCM 20832 / KCTC 3685 / LMG 17431 / NBRC 102448 / NCIMB 2269)</name>
    <name type="common">Sporosarcina halophila</name>
    <dbReference type="NCBI Taxonomy" id="866895"/>
    <lineage>
        <taxon>Bacteria</taxon>
        <taxon>Bacillati</taxon>
        <taxon>Bacillota</taxon>
        <taxon>Bacilli</taxon>
        <taxon>Bacillales</taxon>
        <taxon>Bacillaceae</taxon>
        <taxon>Halobacillus</taxon>
    </lineage>
</organism>
<protein>
    <recommendedName>
        <fullName evidence="1">MPN635 N-terminal domain-containing protein</fullName>
    </recommendedName>
</protein>
<dbReference type="AlphaFoldDB" id="I0JIP9"/>
<dbReference type="HOGENOM" id="CLU_042019_0_0_9"/>
<dbReference type="EMBL" id="HE717023">
    <property type="protein sequence ID" value="CCG44017.1"/>
    <property type="molecule type" value="Genomic_DNA"/>
</dbReference>
<gene>
    <name evidence="2" type="ordered locus">HBHAL_1650</name>
</gene>
<dbReference type="Pfam" id="PF25856">
    <property type="entry name" value="MPN635_N"/>
    <property type="match status" value="1"/>
</dbReference>
<dbReference type="SUPFAM" id="SSF55874">
    <property type="entry name" value="ATPase domain of HSP90 chaperone/DNA topoisomerase II/histidine kinase"/>
    <property type="match status" value="1"/>
</dbReference>
<dbReference type="InterPro" id="IPR058987">
    <property type="entry name" value="MPN635_N"/>
</dbReference>
<dbReference type="Proteomes" id="UP000007397">
    <property type="component" value="Chromosome"/>
</dbReference>
<feature type="domain" description="MPN635 N-terminal" evidence="1">
    <location>
        <begin position="152"/>
        <end position="242"/>
    </location>
</feature>
<name>I0JIP9_HALH3</name>
<dbReference type="STRING" id="866895.HBHAL_1650"/>
<evidence type="ECO:0000313" key="2">
    <source>
        <dbReference type="EMBL" id="CCG44017.1"/>
    </source>
</evidence>
<sequence>MKKFDLNIEEVLDHWETPHALREIIANALDETSLTNTKEPEIFPDLEGNWHIKDFGRGLRYEHFTQNENKEKLENSKKVIGKFGVGLKDAMATFNRRGVGILIQSKYSDISIEKMSKSGFDDVITLHAIVKEPTNPNMVGTEFIFKGITSEEIYEAKSFFLMYSGETVLEENNYGQLINKNAQESKVYVNGLCVAVEENLLFSYNITSPTKKLLRSLNRERTNVGRSAYSDRMKSILLDSSSSKFAKMLVEDLERVQKGEAHDELQWVDVQLHACRILNDKEEVLFLTSVDMMNSKSKYVSYAQDEGRRIVTIPENLSGKLRNTKDIKGNEMVNLDKYVTEWNENFKFDLVKETELSQNEREVFSYKDIIIKWFPKNEGRVEEILVSNKMRPDDYKGSEASGLWIESEKKILINRKQLRNLEGFAGTLIHELIHAYTNTDDQTIEFENELTNMLGKLSMLIIGKEQIENKKNKFWGIFR</sequence>
<reference evidence="2 3" key="1">
    <citation type="journal article" date="2013" name="Environ. Microbiol.">
        <title>Chloride and organic osmolytes: a hybrid strategy to cope with elevated salinities by the moderately halophilic, chloride-dependent bacterium Halobacillus halophilus.</title>
        <authorList>
            <person name="Saum S.H."/>
            <person name="Pfeiffer F."/>
            <person name="Palm P."/>
            <person name="Rampp M."/>
            <person name="Schuster S.C."/>
            <person name="Muller V."/>
            <person name="Oesterhelt D."/>
        </authorList>
    </citation>
    <scope>NUCLEOTIDE SEQUENCE [LARGE SCALE GENOMIC DNA]</scope>
    <source>
        <strain evidence="3">ATCC 35676 / DSM 2266 / JCM 20832 / KCTC 3685 / LMG 17431 / NBRC 102448 / NCIMB 2269</strain>
    </source>
</reference>
<proteinExistence type="predicted"/>
<dbReference type="eggNOG" id="COG2304">
    <property type="taxonomic scope" value="Bacteria"/>
</dbReference>
<dbReference type="RefSeq" id="WP_014641924.1">
    <property type="nucleotide sequence ID" value="NC_017668.1"/>
</dbReference>
<keyword evidence="3" id="KW-1185">Reference proteome</keyword>